<dbReference type="PANTHER" id="PTHR33057:SF224">
    <property type="entry name" value="TRANSCRIPTION REPRESSOR"/>
    <property type="match status" value="1"/>
</dbReference>
<dbReference type="Pfam" id="PF04844">
    <property type="entry name" value="Ovate"/>
    <property type="match status" value="1"/>
</dbReference>
<evidence type="ECO:0000256" key="7">
    <source>
        <dbReference type="SAM" id="MobiDB-lite"/>
    </source>
</evidence>
<evidence type="ECO:0000313" key="9">
    <source>
        <dbReference type="EMBL" id="KAK9947096.1"/>
    </source>
</evidence>
<evidence type="ECO:0000256" key="1">
    <source>
        <dbReference type="ARBA" id="ARBA00004123"/>
    </source>
</evidence>
<evidence type="ECO:0000313" key="10">
    <source>
        <dbReference type="Proteomes" id="UP001457282"/>
    </source>
</evidence>
<dbReference type="EMBL" id="JBEDUW010000002">
    <property type="protein sequence ID" value="KAK9947096.1"/>
    <property type="molecule type" value="Genomic_DNA"/>
</dbReference>
<feature type="compositionally biased region" description="Basic residues" evidence="7">
    <location>
        <begin position="125"/>
        <end position="139"/>
    </location>
</feature>
<dbReference type="GO" id="GO:0005634">
    <property type="term" value="C:nucleus"/>
    <property type="evidence" value="ECO:0007669"/>
    <property type="project" value="UniProtKB-SubCell"/>
</dbReference>
<evidence type="ECO:0000259" key="8">
    <source>
        <dbReference type="PROSITE" id="PS51754"/>
    </source>
</evidence>
<feature type="region of interest" description="Disordered" evidence="7">
    <location>
        <begin position="104"/>
        <end position="169"/>
    </location>
</feature>
<gene>
    <name evidence="9" type="ORF">M0R45_012531</name>
</gene>
<proteinExistence type="predicted"/>
<feature type="region of interest" description="Disordered" evidence="7">
    <location>
        <begin position="184"/>
        <end position="211"/>
    </location>
</feature>
<comment type="function">
    <text evidence="6">Transcriptional repressor that regulates multiple aspects of plant growth and development.</text>
</comment>
<protein>
    <recommendedName>
        <fullName evidence="6">Transcription repressor</fullName>
    </recommendedName>
    <alternativeName>
        <fullName evidence="6">Ovate family protein</fullName>
    </alternativeName>
</protein>
<keyword evidence="4 6" id="KW-0804">Transcription</keyword>
<dbReference type="InterPro" id="IPR038933">
    <property type="entry name" value="Ovate"/>
</dbReference>
<evidence type="ECO:0000256" key="5">
    <source>
        <dbReference type="ARBA" id="ARBA00023242"/>
    </source>
</evidence>
<name>A0AAW1YG01_RUBAR</name>
<sequence>MDKRFKLKFPRVIPLIQFCRPKHPENNAVVPAAIYRLSPLNPKVVDIGYPNNLILPAPPPLPSTPEHPSIKRHVSSSGTKSVGCGCSRSRSWTRDYSYRSIEESPEYEHNATPHLVTETYYDNKKQKRSNEKRRRKKANVRLPSSESSKHWFSSEEEDEESETPIYPSRSFSTDFSAVLETISEISDEQSSKKKKSNDKENSTKKKVRRLKRDVSKNWKEAEKSTGEIGKIKSVFQPMRACRRRGMVKESMAVVKKSEDPYEDFKRSMMEMILEKQIFEAKELEELLHCFLTLNSRHHQGVIVDAFSEIWKLVFSDTPSTSSEFYCFAEKSQLEQLSKLKI</sequence>
<comment type="caution">
    <text evidence="9">The sequence shown here is derived from an EMBL/GenBank/DDBJ whole genome shotgun (WGS) entry which is preliminary data.</text>
</comment>
<dbReference type="InterPro" id="IPR006458">
    <property type="entry name" value="Ovate_C"/>
</dbReference>
<feature type="domain" description="OVATE" evidence="8">
    <location>
        <begin position="253"/>
        <end position="312"/>
    </location>
</feature>
<accession>A0AAW1YG01</accession>
<dbReference type="Proteomes" id="UP001457282">
    <property type="component" value="Unassembled WGS sequence"/>
</dbReference>
<feature type="region of interest" description="Disordered" evidence="7">
    <location>
        <begin position="63"/>
        <end position="90"/>
    </location>
</feature>
<dbReference type="GO" id="GO:0045892">
    <property type="term" value="P:negative regulation of DNA-templated transcription"/>
    <property type="evidence" value="ECO:0007669"/>
    <property type="project" value="UniProtKB-UniRule"/>
</dbReference>
<organism evidence="9 10">
    <name type="scientific">Rubus argutus</name>
    <name type="common">Southern blackberry</name>
    <dbReference type="NCBI Taxonomy" id="59490"/>
    <lineage>
        <taxon>Eukaryota</taxon>
        <taxon>Viridiplantae</taxon>
        <taxon>Streptophyta</taxon>
        <taxon>Embryophyta</taxon>
        <taxon>Tracheophyta</taxon>
        <taxon>Spermatophyta</taxon>
        <taxon>Magnoliopsida</taxon>
        <taxon>eudicotyledons</taxon>
        <taxon>Gunneridae</taxon>
        <taxon>Pentapetalae</taxon>
        <taxon>rosids</taxon>
        <taxon>fabids</taxon>
        <taxon>Rosales</taxon>
        <taxon>Rosaceae</taxon>
        <taxon>Rosoideae</taxon>
        <taxon>Rosoideae incertae sedis</taxon>
        <taxon>Rubus</taxon>
    </lineage>
</organism>
<evidence type="ECO:0000256" key="3">
    <source>
        <dbReference type="ARBA" id="ARBA00023015"/>
    </source>
</evidence>
<evidence type="ECO:0000256" key="4">
    <source>
        <dbReference type="ARBA" id="ARBA00023163"/>
    </source>
</evidence>
<evidence type="ECO:0000256" key="6">
    <source>
        <dbReference type="RuleBase" id="RU367028"/>
    </source>
</evidence>
<comment type="subcellular location">
    <subcellularLocation>
        <location evidence="1 6">Nucleus</location>
    </subcellularLocation>
</comment>
<keyword evidence="10" id="KW-1185">Reference proteome</keyword>
<reference evidence="9 10" key="1">
    <citation type="journal article" date="2023" name="G3 (Bethesda)">
        <title>A chromosome-length genome assembly and annotation of blackberry (Rubus argutus, cv. 'Hillquist').</title>
        <authorList>
            <person name="Bruna T."/>
            <person name="Aryal R."/>
            <person name="Dudchenko O."/>
            <person name="Sargent D.J."/>
            <person name="Mead D."/>
            <person name="Buti M."/>
            <person name="Cavallini A."/>
            <person name="Hytonen T."/>
            <person name="Andres J."/>
            <person name="Pham M."/>
            <person name="Weisz D."/>
            <person name="Mascagni F."/>
            <person name="Usai G."/>
            <person name="Natali L."/>
            <person name="Bassil N."/>
            <person name="Fernandez G.E."/>
            <person name="Lomsadze A."/>
            <person name="Armour M."/>
            <person name="Olukolu B."/>
            <person name="Poorten T."/>
            <person name="Britton C."/>
            <person name="Davik J."/>
            <person name="Ashrafi H."/>
            <person name="Aiden E.L."/>
            <person name="Borodovsky M."/>
            <person name="Worthington M."/>
        </authorList>
    </citation>
    <scope>NUCLEOTIDE SEQUENCE [LARGE SCALE GENOMIC DNA]</scope>
    <source>
        <strain evidence="9">PI 553951</strain>
    </source>
</reference>
<dbReference type="AlphaFoldDB" id="A0AAW1YG01"/>
<evidence type="ECO:0000256" key="2">
    <source>
        <dbReference type="ARBA" id="ARBA00022491"/>
    </source>
</evidence>
<keyword evidence="2 6" id="KW-0678">Repressor</keyword>
<dbReference type="PANTHER" id="PTHR33057">
    <property type="entry name" value="TRANSCRIPTION REPRESSOR OFP7-RELATED"/>
    <property type="match status" value="1"/>
</dbReference>
<keyword evidence="3 6" id="KW-0805">Transcription regulation</keyword>
<dbReference type="PROSITE" id="PS51754">
    <property type="entry name" value="OVATE"/>
    <property type="match status" value="1"/>
</dbReference>
<dbReference type="NCBIfam" id="TIGR01568">
    <property type="entry name" value="A_thal_3678"/>
    <property type="match status" value="1"/>
</dbReference>
<keyword evidence="5 6" id="KW-0539">Nucleus</keyword>